<comment type="function">
    <text evidence="6">Specifically methylates the N7 position of a guanine in 16S rRNA.</text>
</comment>
<feature type="binding site" evidence="6">
    <location>
        <position position="152"/>
    </location>
    <ligand>
        <name>S-adenosyl-L-methionine</name>
        <dbReference type="ChEBI" id="CHEBI:59789"/>
    </ligand>
</feature>
<dbReference type="Proteomes" id="UP000003244">
    <property type="component" value="Unassembled WGS sequence"/>
</dbReference>
<protein>
    <recommendedName>
        <fullName evidence="6">Ribosomal RNA small subunit methyltransferase G</fullName>
        <ecNumber evidence="6">2.1.1.-</ecNumber>
    </recommendedName>
    <alternativeName>
        <fullName evidence="6">16S rRNA 7-methylguanosine methyltransferase</fullName>
        <shortName evidence="6">16S rRNA m7G methyltransferase</shortName>
    </alternativeName>
</protein>
<organism evidence="7 8">
    <name type="scientific">Peptostreptococcus stomatis DSM 17678</name>
    <dbReference type="NCBI Taxonomy" id="596315"/>
    <lineage>
        <taxon>Bacteria</taxon>
        <taxon>Bacillati</taxon>
        <taxon>Bacillota</taxon>
        <taxon>Clostridia</taxon>
        <taxon>Peptostreptococcales</taxon>
        <taxon>Peptostreptococcaceae</taxon>
        <taxon>Peptostreptococcus</taxon>
    </lineage>
</organism>
<gene>
    <name evidence="7" type="primary">gidB</name>
    <name evidence="6" type="synonym">rsmG</name>
    <name evidence="7" type="ORF">HMPREF0634_0213</name>
</gene>
<dbReference type="FunFam" id="3.40.50.150:FF:000041">
    <property type="entry name" value="Ribosomal RNA small subunit methyltransferase G"/>
    <property type="match status" value="1"/>
</dbReference>
<dbReference type="Gene3D" id="3.40.50.150">
    <property type="entry name" value="Vaccinia Virus protein VP39"/>
    <property type="match status" value="1"/>
</dbReference>
<comment type="similarity">
    <text evidence="6">Belongs to the methyltransferase superfamily. RNA methyltransferase RsmG family.</text>
</comment>
<name>E0E1S6_9FIRM</name>
<comment type="caution">
    <text evidence="7">The sequence shown here is derived from an EMBL/GenBank/DDBJ whole genome shotgun (WGS) entry which is preliminary data.</text>
</comment>
<dbReference type="Pfam" id="PF02527">
    <property type="entry name" value="GidB"/>
    <property type="match status" value="1"/>
</dbReference>
<keyword evidence="1 6" id="KW-0963">Cytoplasm</keyword>
<keyword evidence="2 6" id="KW-0698">rRNA processing</keyword>
<dbReference type="GO" id="GO:0005829">
    <property type="term" value="C:cytosol"/>
    <property type="evidence" value="ECO:0007669"/>
    <property type="project" value="TreeGrafter"/>
</dbReference>
<comment type="caution">
    <text evidence="6">Lacks conserved residue(s) required for the propagation of feature annotation.</text>
</comment>
<dbReference type="GO" id="GO:0070043">
    <property type="term" value="F:rRNA (guanine-N7-)-methyltransferase activity"/>
    <property type="evidence" value="ECO:0007669"/>
    <property type="project" value="UniProtKB-UniRule"/>
</dbReference>
<dbReference type="STRING" id="596315.HMPREF0634_0213"/>
<dbReference type="GeneID" id="84800152"/>
<feature type="binding site" evidence="6">
    <location>
        <position position="82"/>
    </location>
    <ligand>
        <name>S-adenosyl-L-methionine</name>
        <dbReference type="ChEBI" id="CHEBI:59789"/>
    </ligand>
</feature>
<evidence type="ECO:0000313" key="7">
    <source>
        <dbReference type="EMBL" id="EFM65183.1"/>
    </source>
</evidence>
<feature type="binding site" evidence="6">
    <location>
        <position position="87"/>
    </location>
    <ligand>
        <name>S-adenosyl-L-methionine</name>
        <dbReference type="ChEBI" id="CHEBI:59789"/>
    </ligand>
</feature>
<keyword evidence="4 6" id="KW-0808">Transferase</keyword>
<dbReference type="PANTHER" id="PTHR31760:SF0">
    <property type="entry name" value="S-ADENOSYL-L-METHIONINE-DEPENDENT METHYLTRANSFERASES SUPERFAMILY PROTEIN"/>
    <property type="match status" value="1"/>
</dbReference>
<evidence type="ECO:0000256" key="1">
    <source>
        <dbReference type="ARBA" id="ARBA00022490"/>
    </source>
</evidence>
<sequence length="242" mass="27187">MNQNIENIELLKKGLADFSILVDDLMVDRFEKYRQILVEYNQHMNLTGITEQREVYIKHFLDSVAIFKNGYIGDGLSVIDVGTGAGFPGLPFKICNPNIRLTLLDSLNKRINFLKAVGQELGLDGIDYVHGRAEDMAHKPDHREKYDIATARAVASLPVLLELCVPYVRLGGFFICLKGPSVDAELEDAKNAMKILGVRLVERIDVSLPDQELKHNILVFKKEELTPAKYPRKAGKPSKNPL</sequence>
<dbReference type="SUPFAM" id="SSF53335">
    <property type="entry name" value="S-adenosyl-L-methionine-dependent methyltransferases"/>
    <property type="match status" value="1"/>
</dbReference>
<dbReference type="InterPro" id="IPR003682">
    <property type="entry name" value="rRNA_ssu_MeTfrase_G"/>
</dbReference>
<dbReference type="EMBL" id="ADGQ01000019">
    <property type="protein sequence ID" value="EFM65183.1"/>
    <property type="molecule type" value="Genomic_DNA"/>
</dbReference>
<dbReference type="EC" id="2.1.1.-" evidence="6"/>
<dbReference type="eggNOG" id="COG0357">
    <property type="taxonomic scope" value="Bacteria"/>
</dbReference>
<feature type="binding site" evidence="6">
    <location>
        <begin position="133"/>
        <end position="134"/>
    </location>
    <ligand>
        <name>S-adenosyl-L-methionine</name>
        <dbReference type="ChEBI" id="CHEBI:59789"/>
    </ligand>
</feature>
<dbReference type="PIRSF" id="PIRSF003078">
    <property type="entry name" value="GidB"/>
    <property type="match status" value="1"/>
</dbReference>
<dbReference type="RefSeq" id="WP_007788538.1">
    <property type="nucleotide sequence ID" value="NZ_ADGQ01000019.1"/>
</dbReference>
<evidence type="ECO:0000256" key="2">
    <source>
        <dbReference type="ARBA" id="ARBA00022552"/>
    </source>
</evidence>
<proteinExistence type="inferred from homology"/>
<dbReference type="CDD" id="cd02440">
    <property type="entry name" value="AdoMet_MTases"/>
    <property type="match status" value="1"/>
</dbReference>
<dbReference type="PANTHER" id="PTHR31760">
    <property type="entry name" value="S-ADENOSYL-L-METHIONINE-DEPENDENT METHYLTRANSFERASES SUPERFAMILY PROTEIN"/>
    <property type="match status" value="1"/>
</dbReference>
<evidence type="ECO:0000256" key="4">
    <source>
        <dbReference type="ARBA" id="ARBA00022679"/>
    </source>
</evidence>
<keyword evidence="8" id="KW-1185">Reference proteome</keyword>
<comment type="subcellular location">
    <subcellularLocation>
        <location evidence="6">Cytoplasm</location>
    </subcellularLocation>
</comment>
<evidence type="ECO:0000256" key="5">
    <source>
        <dbReference type="ARBA" id="ARBA00022691"/>
    </source>
</evidence>
<dbReference type="AlphaFoldDB" id="E0E1S6"/>
<reference evidence="7 8" key="1">
    <citation type="submission" date="2010-08" db="EMBL/GenBank/DDBJ databases">
        <authorList>
            <person name="Harkins D.M."/>
            <person name="Madupu R."/>
            <person name="Durkin A.S."/>
            <person name="Torralba M."/>
            <person name="Methe B."/>
            <person name="Sutton G.G."/>
            <person name="Nelson K.E."/>
        </authorList>
    </citation>
    <scope>NUCLEOTIDE SEQUENCE [LARGE SCALE GENOMIC DNA]</scope>
    <source>
        <strain evidence="7 8">DSM 17678</strain>
    </source>
</reference>
<keyword evidence="3 6" id="KW-0489">Methyltransferase</keyword>
<evidence type="ECO:0000256" key="3">
    <source>
        <dbReference type="ARBA" id="ARBA00022603"/>
    </source>
</evidence>
<dbReference type="NCBIfam" id="TIGR00138">
    <property type="entry name" value="rsmG_gidB"/>
    <property type="match status" value="1"/>
</dbReference>
<evidence type="ECO:0000313" key="8">
    <source>
        <dbReference type="Proteomes" id="UP000003244"/>
    </source>
</evidence>
<accession>E0E1S6</accession>
<dbReference type="OrthoDB" id="9808773at2"/>
<keyword evidence="5 6" id="KW-0949">S-adenosyl-L-methionine</keyword>
<dbReference type="HAMAP" id="MF_00074">
    <property type="entry name" value="16SrRNA_methyltr_G"/>
    <property type="match status" value="1"/>
</dbReference>
<evidence type="ECO:0000256" key="6">
    <source>
        <dbReference type="HAMAP-Rule" id="MF_00074"/>
    </source>
</evidence>
<dbReference type="InterPro" id="IPR029063">
    <property type="entry name" value="SAM-dependent_MTases_sf"/>
</dbReference>